<dbReference type="GeneID" id="94223595"/>
<dbReference type="EMBL" id="DS566080">
    <property type="status" value="NOT_ANNOTATED_CDS"/>
    <property type="molecule type" value="Genomic_DNA"/>
</dbReference>
<feature type="region of interest" description="Disordered" evidence="1">
    <location>
        <begin position="579"/>
        <end position="602"/>
    </location>
</feature>
<reference evidence="2" key="2">
    <citation type="submission" date="2015-06" db="UniProtKB">
        <authorList>
            <consortium name="EnsemblProtists"/>
        </authorList>
    </citation>
    <scope>IDENTIFICATION</scope>
    <source>
        <strain evidence="2">Pr102</strain>
    </source>
</reference>
<feature type="compositionally biased region" description="Low complexity" evidence="1">
    <location>
        <begin position="76"/>
        <end position="86"/>
    </location>
</feature>
<dbReference type="STRING" id="164328.H3GZE5"/>
<dbReference type="VEuPathDB" id="FungiDB:KRP22_14947"/>
<dbReference type="OMA" id="CHAFTNA"/>
<feature type="compositionally biased region" description="Polar residues" evidence="1">
    <location>
        <begin position="588"/>
        <end position="599"/>
    </location>
</feature>
<dbReference type="OrthoDB" id="158009at2759"/>
<dbReference type="Proteomes" id="UP000005238">
    <property type="component" value="Unassembled WGS sequence"/>
</dbReference>
<feature type="compositionally biased region" description="Basic and acidic residues" evidence="1">
    <location>
        <begin position="356"/>
        <end position="367"/>
    </location>
</feature>
<feature type="compositionally biased region" description="Low complexity" evidence="1">
    <location>
        <begin position="340"/>
        <end position="354"/>
    </location>
</feature>
<evidence type="ECO:0000256" key="1">
    <source>
        <dbReference type="SAM" id="MobiDB-lite"/>
    </source>
</evidence>
<dbReference type="HOGENOM" id="CLU_404664_0_0_1"/>
<evidence type="ECO:0000313" key="3">
    <source>
        <dbReference type="Proteomes" id="UP000005238"/>
    </source>
</evidence>
<feature type="region of interest" description="Disordered" evidence="1">
    <location>
        <begin position="44"/>
        <end position="86"/>
    </location>
</feature>
<keyword evidence="3" id="KW-1185">Reference proteome</keyword>
<accession>H3GZE5</accession>
<protein>
    <submittedName>
        <fullName evidence="2">Uncharacterized protein</fullName>
    </submittedName>
</protein>
<proteinExistence type="predicted"/>
<reference evidence="3" key="1">
    <citation type="journal article" date="2006" name="Science">
        <title>Phytophthora genome sequences uncover evolutionary origins and mechanisms of pathogenesis.</title>
        <authorList>
            <person name="Tyler B.M."/>
            <person name="Tripathy S."/>
            <person name="Zhang X."/>
            <person name="Dehal P."/>
            <person name="Jiang R.H."/>
            <person name="Aerts A."/>
            <person name="Arredondo F.D."/>
            <person name="Baxter L."/>
            <person name="Bensasson D."/>
            <person name="Beynon J.L."/>
            <person name="Chapman J."/>
            <person name="Damasceno C.M."/>
            <person name="Dorrance A.E."/>
            <person name="Dou D."/>
            <person name="Dickerman A.W."/>
            <person name="Dubchak I.L."/>
            <person name="Garbelotto M."/>
            <person name="Gijzen M."/>
            <person name="Gordon S.G."/>
            <person name="Govers F."/>
            <person name="Grunwald N.J."/>
            <person name="Huang W."/>
            <person name="Ivors K.L."/>
            <person name="Jones R.W."/>
            <person name="Kamoun S."/>
            <person name="Krampis K."/>
            <person name="Lamour K.H."/>
            <person name="Lee M.K."/>
            <person name="McDonald W.H."/>
            <person name="Medina M."/>
            <person name="Meijer H.J."/>
            <person name="Nordberg E.K."/>
            <person name="Maclean D.J."/>
            <person name="Ospina-Giraldo M.D."/>
            <person name="Morris P.F."/>
            <person name="Phuntumart V."/>
            <person name="Putnam N.H."/>
            <person name="Rash S."/>
            <person name="Rose J.K."/>
            <person name="Sakihama Y."/>
            <person name="Salamov A.A."/>
            <person name="Savidor A."/>
            <person name="Scheuring C.F."/>
            <person name="Smith B.M."/>
            <person name="Sobral B.W."/>
            <person name="Terry A."/>
            <person name="Torto-Alalibo T.A."/>
            <person name="Win J."/>
            <person name="Xu Z."/>
            <person name="Zhang H."/>
            <person name="Grigoriev I.V."/>
            <person name="Rokhsar D.S."/>
            <person name="Boore J.L."/>
        </authorList>
    </citation>
    <scope>NUCLEOTIDE SEQUENCE [LARGE SCALE GENOMIC DNA]</scope>
    <source>
        <strain evidence="3">Pr102</strain>
    </source>
</reference>
<sequence length="704" mass="77407">MTFSSALQLRIFGNHALDKKLTSPRVLAHRDEDNNAELRFSLSSDGKWPSVKREESFHATEHAGGESSGTLAAPVSSGGSIESVGSSSDWNVIPSNSFDDTYLEGDYSSSGMVLDSSSTGSIHHLNEPMNRLGLENGEHELPVFSMPYPGTSWFQGKNVSGNGNSFSLPAVGGPTPHSHASSTATTESSNAVTTSSCGPILYSTAPTKLSGDVVPYPTDVPSPVQMDSFSPCHPYIMEPSELLFADMSNWDVHNNQHDQPFYNLSSHTATPNGYHASDDTGDHSSAMPTSLHDCTSSYHQHQLPSSVSTGSSMFRLMQSHVEAYPTDTRWIAAESCHHYSTPSTASTTPTGTSTNIERHSRDSDRGNQRPNTAESLRAASDGQTIKRILRSTSNQLAPHSSHPPVGMMPKAANSALLKSISFPASSSVSSNQSAKVQLLTTLNDCYWKNGRKNLQCFPSCPEHHDFYSMKMNNRKHSSVGVCRGPVYCHAFTNASEFLPAASTQQMKHENGVGVPCGGSGAREVYVLGRFERVPQQEATNLLEELNTPPTFPNSEVFEQFRYTCFQAVEMEERRVLLPETSRDLSKQAPDSSKVKSGSSEAPAKKRIIRSTWFFLPDVWKVQPMLKKKRKATRSAPAQTFPFCFRIFIYTRDVDGLGYSCIASTASSFFELYSTRTVDRVKRKYWSGETARPMNQRKQRGLNRL</sequence>
<feature type="compositionally biased region" description="Low complexity" evidence="1">
    <location>
        <begin position="178"/>
        <end position="195"/>
    </location>
</feature>
<dbReference type="InParanoid" id="H3GZE5"/>
<dbReference type="RefSeq" id="XP_067750340.1">
    <property type="nucleotide sequence ID" value="XM_067887779.1"/>
</dbReference>
<dbReference type="VEuPathDB" id="FungiDB:KRP23_2982"/>
<feature type="region of interest" description="Disordered" evidence="1">
    <location>
        <begin position="339"/>
        <end position="383"/>
    </location>
</feature>
<dbReference type="eggNOG" id="ENOG502RN7S">
    <property type="taxonomic scope" value="Eukaryota"/>
</dbReference>
<feature type="region of interest" description="Disordered" evidence="1">
    <location>
        <begin position="165"/>
        <end position="195"/>
    </location>
</feature>
<name>H3GZE5_PHYRM</name>
<dbReference type="AlphaFoldDB" id="H3GZE5"/>
<evidence type="ECO:0000313" key="2">
    <source>
        <dbReference type="EnsemblProtists" id="Phyra83154"/>
    </source>
</evidence>
<organism evidence="2 3">
    <name type="scientific">Phytophthora ramorum</name>
    <name type="common">Sudden oak death agent</name>
    <dbReference type="NCBI Taxonomy" id="164328"/>
    <lineage>
        <taxon>Eukaryota</taxon>
        <taxon>Sar</taxon>
        <taxon>Stramenopiles</taxon>
        <taxon>Oomycota</taxon>
        <taxon>Peronosporomycetes</taxon>
        <taxon>Peronosporales</taxon>
        <taxon>Peronosporaceae</taxon>
        <taxon>Phytophthora</taxon>
    </lineage>
</organism>
<feature type="compositionally biased region" description="Basic and acidic residues" evidence="1">
    <location>
        <begin position="51"/>
        <end position="64"/>
    </location>
</feature>
<dbReference type="EnsemblProtists" id="Phyra83154">
    <property type="protein sequence ID" value="Phyra83154"/>
    <property type="gene ID" value="Phyra83154"/>
</dbReference>